<gene>
    <name evidence="1" type="ORF">ACFFGH_20850</name>
</gene>
<organism evidence="1 2">
    <name type="scientific">Lysobacter korlensis</name>
    <dbReference type="NCBI Taxonomy" id="553636"/>
    <lineage>
        <taxon>Bacteria</taxon>
        <taxon>Pseudomonadati</taxon>
        <taxon>Pseudomonadota</taxon>
        <taxon>Gammaproteobacteria</taxon>
        <taxon>Lysobacterales</taxon>
        <taxon>Lysobacteraceae</taxon>
        <taxon>Lysobacter</taxon>
    </lineage>
</organism>
<comment type="caution">
    <text evidence="1">The sequence shown here is derived from an EMBL/GenBank/DDBJ whole genome shotgun (WGS) entry which is preliminary data.</text>
</comment>
<protein>
    <submittedName>
        <fullName evidence="1">Uncharacterized protein</fullName>
    </submittedName>
</protein>
<evidence type="ECO:0000313" key="1">
    <source>
        <dbReference type="EMBL" id="MFC0680291.1"/>
    </source>
</evidence>
<name>A0ABV6RTI2_9GAMM</name>
<proteinExistence type="predicted"/>
<dbReference type="RefSeq" id="WP_386671895.1">
    <property type="nucleotide sequence ID" value="NZ_JBHLTG010000005.1"/>
</dbReference>
<dbReference type="Proteomes" id="UP001589896">
    <property type="component" value="Unassembled WGS sequence"/>
</dbReference>
<accession>A0ABV6RTI2</accession>
<keyword evidence="2" id="KW-1185">Reference proteome</keyword>
<evidence type="ECO:0000313" key="2">
    <source>
        <dbReference type="Proteomes" id="UP001589896"/>
    </source>
</evidence>
<dbReference type="EMBL" id="JBHLTG010000005">
    <property type="protein sequence ID" value="MFC0680291.1"/>
    <property type="molecule type" value="Genomic_DNA"/>
</dbReference>
<sequence>MERVHHGAGSSFVTGSDIAQVLIEYARWVAVRGQVDIVSVPTRAVDGSIGRIAVLLTATTQMATETMYLAGRELTDRAFVDRMRADVTRLSSPMHAVAAEVAPAMEGYEY</sequence>
<reference evidence="1 2" key="1">
    <citation type="submission" date="2024-09" db="EMBL/GenBank/DDBJ databases">
        <authorList>
            <person name="Sun Q."/>
            <person name="Mori K."/>
        </authorList>
    </citation>
    <scope>NUCLEOTIDE SEQUENCE [LARGE SCALE GENOMIC DNA]</scope>
    <source>
        <strain evidence="1 2">KCTC 23076</strain>
    </source>
</reference>